<dbReference type="EC" id="1.5.1.33" evidence="3"/>
<dbReference type="InterPro" id="IPR002347">
    <property type="entry name" value="SDR_fam"/>
</dbReference>
<dbReference type="Proteomes" id="UP000548632">
    <property type="component" value="Unassembled WGS sequence"/>
</dbReference>
<dbReference type="PRINTS" id="PR00081">
    <property type="entry name" value="GDHRDH"/>
</dbReference>
<dbReference type="PRINTS" id="PR00080">
    <property type="entry name" value="SDRFAMILY"/>
</dbReference>
<evidence type="ECO:0000313" key="4">
    <source>
        <dbReference type="Proteomes" id="UP000548632"/>
    </source>
</evidence>
<dbReference type="GO" id="GO:0047040">
    <property type="term" value="F:pteridine reductase activity"/>
    <property type="evidence" value="ECO:0007669"/>
    <property type="project" value="UniProtKB-EC"/>
</dbReference>
<dbReference type="Pfam" id="PF13561">
    <property type="entry name" value="adh_short_C2"/>
    <property type="match status" value="1"/>
</dbReference>
<dbReference type="InterPro" id="IPR036291">
    <property type="entry name" value="NAD(P)-bd_dom_sf"/>
</dbReference>
<reference evidence="3 4" key="1">
    <citation type="journal article" date="2020" name="Arch. Microbiol.">
        <title>The genome sequence of the giant phototrophic gammaproteobacterium Thiospirillum jenense gives insight into its physiological properties and phylogenetic relationships.</title>
        <authorList>
            <person name="Imhoff J.F."/>
            <person name="Meyer T.E."/>
            <person name="Kyndt J.A."/>
        </authorList>
    </citation>
    <scope>NUCLEOTIDE SEQUENCE [LARGE SCALE GENOMIC DNA]</scope>
    <source>
        <strain evidence="3 4">DSM 216</strain>
    </source>
</reference>
<evidence type="ECO:0000256" key="2">
    <source>
        <dbReference type="ARBA" id="ARBA00023002"/>
    </source>
</evidence>
<dbReference type="PANTHER" id="PTHR43639">
    <property type="entry name" value="OXIDOREDUCTASE, SHORT-CHAIN DEHYDROGENASE/REDUCTASE FAMILY (AFU_ORTHOLOGUE AFUA_5G02870)"/>
    <property type="match status" value="1"/>
</dbReference>
<evidence type="ECO:0000256" key="1">
    <source>
        <dbReference type="ARBA" id="ARBA00006484"/>
    </source>
</evidence>
<comment type="caution">
    <text evidence="3">The sequence shown here is derived from an EMBL/GenBank/DDBJ whole genome shotgun (WGS) entry which is preliminary data.</text>
</comment>
<evidence type="ECO:0000313" key="3">
    <source>
        <dbReference type="EMBL" id="MBB1127084.1"/>
    </source>
</evidence>
<dbReference type="EMBL" id="JABVCQ010000035">
    <property type="protein sequence ID" value="MBB1127084.1"/>
    <property type="molecule type" value="Genomic_DNA"/>
</dbReference>
<protein>
    <submittedName>
        <fullName evidence="3">Pteridine reductase</fullName>
        <ecNumber evidence="3">1.5.1.33</ecNumber>
    </submittedName>
</protein>
<organism evidence="3 4">
    <name type="scientific">Thiospirillum jenense</name>
    <dbReference type="NCBI Taxonomy" id="1653858"/>
    <lineage>
        <taxon>Bacteria</taxon>
        <taxon>Pseudomonadati</taxon>
        <taxon>Pseudomonadota</taxon>
        <taxon>Gammaproteobacteria</taxon>
        <taxon>Chromatiales</taxon>
        <taxon>Chromatiaceae</taxon>
        <taxon>Thiospirillum</taxon>
    </lineage>
</organism>
<accession>A0A839HF36</accession>
<dbReference type="Gene3D" id="3.40.50.720">
    <property type="entry name" value="NAD(P)-binding Rossmann-like Domain"/>
    <property type="match status" value="1"/>
</dbReference>
<proteinExistence type="inferred from homology"/>
<dbReference type="AlphaFoldDB" id="A0A839HF36"/>
<comment type="similarity">
    <text evidence="1">Belongs to the short-chain dehydrogenases/reductases (SDR) family.</text>
</comment>
<keyword evidence="4" id="KW-1185">Reference proteome</keyword>
<keyword evidence="2 3" id="KW-0560">Oxidoreductase</keyword>
<sequence length="249" mass="27171">MNTAPVALITGAARRIGAHLVHTLHQHGWDVALHYHQSHADALAVQKNCEARRPNSVHLIAADLRITTQYTALIEQVKNWRGRLDVLINNASSFYSTPLATATDAQWEDLLGTNLKAPFFLTLAAAPLLRTSRGCVINLVDIHAERPLLDYAIYSIAKAGNAMMVKALARELAPEVRVNGIAPGAILWPATDVNSADDKAAYEQQLTRIALQRAGNPDDIAQAVLFLIRDAPYMTGQIMTVDGGRTLQQ</sequence>
<dbReference type="SUPFAM" id="SSF51735">
    <property type="entry name" value="NAD(P)-binding Rossmann-fold domains"/>
    <property type="match status" value="1"/>
</dbReference>
<dbReference type="NCBIfam" id="NF006598">
    <property type="entry name" value="PRK09135.1"/>
    <property type="match status" value="1"/>
</dbReference>
<name>A0A839HF36_9GAMM</name>
<gene>
    <name evidence="3" type="ORF">HUK38_12730</name>
</gene>
<dbReference type="PANTHER" id="PTHR43639:SF1">
    <property type="entry name" value="SHORT-CHAIN DEHYDROGENASE_REDUCTASE FAMILY PROTEIN"/>
    <property type="match status" value="1"/>
</dbReference>